<name>A0A382Z0D2_9ZZZZ</name>
<accession>A0A382Z0D2</accession>
<sequence>MAKMVRHQETSFPRIWESTSVPVQCPGSPGPCNDIHI</sequence>
<protein>
    <submittedName>
        <fullName evidence="1">Uncharacterized protein</fullName>
    </submittedName>
</protein>
<evidence type="ECO:0000313" key="1">
    <source>
        <dbReference type="EMBL" id="SVD88984.1"/>
    </source>
</evidence>
<feature type="non-terminal residue" evidence="1">
    <location>
        <position position="37"/>
    </location>
</feature>
<proteinExistence type="predicted"/>
<reference evidence="1" key="1">
    <citation type="submission" date="2018-05" db="EMBL/GenBank/DDBJ databases">
        <authorList>
            <person name="Lanie J.A."/>
            <person name="Ng W.-L."/>
            <person name="Kazmierczak K.M."/>
            <person name="Andrzejewski T.M."/>
            <person name="Davidsen T.M."/>
            <person name="Wayne K.J."/>
            <person name="Tettelin H."/>
            <person name="Glass J.I."/>
            <person name="Rusch D."/>
            <person name="Podicherti R."/>
            <person name="Tsui H.-C.T."/>
            <person name="Winkler M.E."/>
        </authorList>
    </citation>
    <scope>NUCLEOTIDE SEQUENCE</scope>
</reference>
<organism evidence="1">
    <name type="scientific">marine metagenome</name>
    <dbReference type="NCBI Taxonomy" id="408172"/>
    <lineage>
        <taxon>unclassified sequences</taxon>
        <taxon>metagenomes</taxon>
        <taxon>ecological metagenomes</taxon>
    </lineage>
</organism>
<gene>
    <name evidence="1" type="ORF">METZ01_LOCUS441838</name>
</gene>
<dbReference type="AlphaFoldDB" id="A0A382Z0D2"/>
<dbReference type="EMBL" id="UINC01180006">
    <property type="protein sequence ID" value="SVD88984.1"/>
    <property type="molecule type" value="Genomic_DNA"/>
</dbReference>